<evidence type="ECO:0000313" key="3">
    <source>
        <dbReference type="EMBL" id="MBL0427778.1"/>
    </source>
</evidence>
<comment type="caution">
    <text evidence="3">The sequence shown here is derived from an EMBL/GenBank/DDBJ whole genome shotgun (WGS) entry which is preliminary data.</text>
</comment>
<dbReference type="SUPFAM" id="SSF52540">
    <property type="entry name" value="P-loop containing nucleoside triphosphate hydrolases"/>
    <property type="match status" value="1"/>
</dbReference>
<dbReference type="InterPro" id="IPR050921">
    <property type="entry name" value="T4SS_GSP_E_ATPase"/>
</dbReference>
<accession>A0ABS1JU24</accession>
<proteinExistence type="inferred from homology"/>
<protein>
    <submittedName>
        <fullName evidence="3">P-type conjugative transfer ATPase TrbB</fullName>
    </submittedName>
</protein>
<sequence>MTDAEKKRQNDMDRLRRELGPVVMAGLEDKRVVEVMVNPDGNIYLDKVGEGMVLAGKLDANSAFRAVLSIGKLMEKEVTPDSPQLECELPLDGSRFAGSIPPTARQAFFAIRKRAMLVFSLEDYVRDGILSPQYCDVLAQAIEARKNILVVGGTGSGKTTFANAILKRVAEVAGAKQRILIIEDTPELQCSAENKVELVTSGTVTMNDLLRHAMRLRPDRIVVGETRGKECLALLKAWNTGHPGGVSTVHANSAEAGLIRMEQLIQEAGVPPQPTLIGEAVNLVAFIERTSTGRKVSQLARVHGYDAGEQRYLVEAA</sequence>
<dbReference type="InterPro" id="IPR027417">
    <property type="entry name" value="P-loop_NTPase"/>
</dbReference>
<evidence type="ECO:0000256" key="1">
    <source>
        <dbReference type="ARBA" id="ARBA00006611"/>
    </source>
</evidence>
<evidence type="ECO:0000259" key="2">
    <source>
        <dbReference type="Pfam" id="PF00437"/>
    </source>
</evidence>
<dbReference type="PANTHER" id="PTHR30486:SF6">
    <property type="entry name" value="TYPE IV PILUS RETRACTATION ATPASE PILT"/>
    <property type="match status" value="1"/>
</dbReference>
<dbReference type="Gene3D" id="3.40.50.300">
    <property type="entry name" value="P-loop containing nucleotide triphosphate hydrolases"/>
    <property type="match status" value="1"/>
</dbReference>
<dbReference type="InterPro" id="IPR001482">
    <property type="entry name" value="T2SS/T4SS_dom"/>
</dbReference>
<gene>
    <name evidence="3" type="primary">trbB</name>
    <name evidence="3" type="ORF">JI746_21915</name>
</gene>
<comment type="similarity">
    <text evidence="1">Belongs to the GSP E family.</text>
</comment>
<dbReference type="Proteomes" id="UP000622707">
    <property type="component" value="Unassembled WGS sequence"/>
</dbReference>
<keyword evidence="4" id="KW-1185">Reference proteome</keyword>
<dbReference type="CDD" id="cd01130">
    <property type="entry name" value="VirB11-like_ATPase"/>
    <property type="match status" value="1"/>
</dbReference>
<dbReference type="PANTHER" id="PTHR30486">
    <property type="entry name" value="TWITCHING MOTILITY PROTEIN PILT"/>
    <property type="match status" value="1"/>
</dbReference>
<organism evidence="3 4">
    <name type="scientific">Ramlibacter alkalitolerans</name>
    <dbReference type="NCBI Taxonomy" id="2039631"/>
    <lineage>
        <taxon>Bacteria</taxon>
        <taxon>Pseudomonadati</taxon>
        <taxon>Pseudomonadota</taxon>
        <taxon>Betaproteobacteria</taxon>
        <taxon>Burkholderiales</taxon>
        <taxon>Comamonadaceae</taxon>
        <taxon>Ramlibacter</taxon>
    </lineage>
</organism>
<reference evidence="3 4" key="1">
    <citation type="journal article" date="2017" name="Int. J. Syst. Evol. Microbiol.">
        <title>Ramlibacter alkalitolerans sp. nov., alkali-tolerant bacterium isolated from soil of ginseng.</title>
        <authorList>
            <person name="Lee D.H."/>
            <person name="Cha C.J."/>
        </authorList>
    </citation>
    <scope>NUCLEOTIDE SEQUENCE [LARGE SCALE GENOMIC DNA]</scope>
    <source>
        <strain evidence="3 4">KACC 19305</strain>
    </source>
</reference>
<dbReference type="Gene3D" id="3.30.450.90">
    <property type="match status" value="1"/>
</dbReference>
<dbReference type="NCBIfam" id="TIGR02782">
    <property type="entry name" value="TrbB_P"/>
    <property type="match status" value="1"/>
</dbReference>
<dbReference type="EMBL" id="JAEQND010000013">
    <property type="protein sequence ID" value="MBL0427778.1"/>
    <property type="molecule type" value="Genomic_DNA"/>
</dbReference>
<name>A0ABS1JU24_9BURK</name>
<dbReference type="Pfam" id="PF00437">
    <property type="entry name" value="T2SSE"/>
    <property type="match status" value="1"/>
</dbReference>
<dbReference type="InterPro" id="IPR014149">
    <property type="entry name" value="Conjug-transfer_TrbB"/>
</dbReference>
<evidence type="ECO:0000313" key="4">
    <source>
        <dbReference type="Proteomes" id="UP000622707"/>
    </source>
</evidence>
<feature type="domain" description="Bacterial type II secretion system protein E" evidence="2">
    <location>
        <begin position="80"/>
        <end position="284"/>
    </location>
</feature>